<dbReference type="EMBL" id="JBHTJG010000009">
    <property type="protein sequence ID" value="MFD0947918.1"/>
    <property type="molecule type" value="Genomic_DNA"/>
</dbReference>
<name>A0ABW3H915_9SPHN</name>
<keyword evidence="6" id="KW-1185">Reference proteome</keyword>
<dbReference type="PROSITE" id="PS00070">
    <property type="entry name" value="ALDEHYDE_DEHYDR_CYS"/>
    <property type="match status" value="1"/>
</dbReference>
<proteinExistence type="inferred from homology"/>
<evidence type="ECO:0000256" key="1">
    <source>
        <dbReference type="ARBA" id="ARBA00023002"/>
    </source>
</evidence>
<evidence type="ECO:0000259" key="4">
    <source>
        <dbReference type="Pfam" id="PF00171"/>
    </source>
</evidence>
<reference evidence="6" key="1">
    <citation type="journal article" date="2019" name="Int. J. Syst. Evol. Microbiol.">
        <title>The Global Catalogue of Microorganisms (GCM) 10K type strain sequencing project: providing services to taxonomists for standard genome sequencing and annotation.</title>
        <authorList>
            <consortium name="The Broad Institute Genomics Platform"/>
            <consortium name="The Broad Institute Genome Sequencing Center for Infectious Disease"/>
            <person name="Wu L."/>
            <person name="Ma J."/>
        </authorList>
    </citation>
    <scope>NUCLEOTIDE SEQUENCE [LARGE SCALE GENOMIC DNA]</scope>
    <source>
        <strain evidence="6">CCUG 62982</strain>
    </source>
</reference>
<protein>
    <submittedName>
        <fullName evidence="5">Aldehyde dehydrogenase family protein</fullName>
    </submittedName>
</protein>
<dbReference type="Pfam" id="PF00171">
    <property type="entry name" value="Aldedh"/>
    <property type="match status" value="1"/>
</dbReference>
<gene>
    <name evidence="5" type="ORF">ACFQ1E_16365</name>
</gene>
<organism evidence="5 6">
    <name type="scientific">Sphingomonas canadensis</name>
    <dbReference type="NCBI Taxonomy" id="1219257"/>
    <lineage>
        <taxon>Bacteria</taxon>
        <taxon>Pseudomonadati</taxon>
        <taxon>Pseudomonadota</taxon>
        <taxon>Alphaproteobacteria</taxon>
        <taxon>Sphingomonadales</taxon>
        <taxon>Sphingomonadaceae</taxon>
        <taxon>Sphingomonas</taxon>
    </lineage>
</organism>
<dbReference type="RefSeq" id="WP_264945686.1">
    <property type="nucleotide sequence ID" value="NZ_JAPDRA010000009.1"/>
</dbReference>
<evidence type="ECO:0000313" key="5">
    <source>
        <dbReference type="EMBL" id="MFD0947918.1"/>
    </source>
</evidence>
<feature type="domain" description="Aldehyde dehydrogenase" evidence="4">
    <location>
        <begin position="32"/>
        <end position="480"/>
    </location>
</feature>
<dbReference type="InterPro" id="IPR016160">
    <property type="entry name" value="Ald_DH_CS_CYS"/>
</dbReference>
<dbReference type="InterPro" id="IPR044086">
    <property type="entry name" value="LUC3-like"/>
</dbReference>
<dbReference type="CDD" id="cd07106">
    <property type="entry name" value="ALDH_AldA-AAD23400"/>
    <property type="match status" value="1"/>
</dbReference>
<dbReference type="PROSITE" id="PS00687">
    <property type="entry name" value="ALDEHYDE_DEHYDR_GLU"/>
    <property type="match status" value="1"/>
</dbReference>
<sequence>MSDTIEAPAPALDVPAIASGMLIDGAIVAGEAFIEVVNPATGLPFALAPDATRAQLDRAVAAARRAFPAWAATPIEERRATVQRIAARLREHADAIGALLTAEQGKPLRDAIGETRRAADHMEALVALDISGQLLRDDGKERVWIRHRPLGVVGGITPWNVPVILAMVKVAQALYTGNTLVLKPSPFTPLSTLAVGQAIADVVPAGVVNFVSGGNDLGAWITGHPDIAKISFTGSVATGRRVMESAAGTFKRVTLELGGNDPAIVLPDVDIDAAAEGIVRSTFANCGQVCMAIKRVYLHSAIRDAMIAAMAEKVRAIRIGPGDDPASTMGPIQNRMQFEKVAALIDAVRNTPGAEIVTGGTVHRGGGYFIEPAIVTGLSDDSPLVRDEQFGPVMPVMVYDDIEDAIARANATEFGLGGSVWTRDVAAGQAIAERIEAGSVWVNRHLGNAKDVPFGGAKYSGYGREQGVAGMLSYTEMQAVAVPVA</sequence>
<comment type="similarity">
    <text evidence="3">Belongs to the aldehyde dehydrogenase family.</text>
</comment>
<comment type="caution">
    <text evidence="5">The sequence shown here is derived from an EMBL/GenBank/DDBJ whole genome shotgun (WGS) entry which is preliminary data.</text>
</comment>
<feature type="active site" evidence="2">
    <location>
        <position position="256"/>
    </location>
</feature>
<dbReference type="Proteomes" id="UP001596977">
    <property type="component" value="Unassembled WGS sequence"/>
</dbReference>
<dbReference type="InterPro" id="IPR015590">
    <property type="entry name" value="Aldehyde_DH_dom"/>
</dbReference>
<dbReference type="PANTHER" id="PTHR11699">
    <property type="entry name" value="ALDEHYDE DEHYDROGENASE-RELATED"/>
    <property type="match status" value="1"/>
</dbReference>
<dbReference type="InterPro" id="IPR016162">
    <property type="entry name" value="Ald_DH_N"/>
</dbReference>
<dbReference type="SUPFAM" id="SSF53720">
    <property type="entry name" value="ALDH-like"/>
    <property type="match status" value="1"/>
</dbReference>
<evidence type="ECO:0000313" key="6">
    <source>
        <dbReference type="Proteomes" id="UP001596977"/>
    </source>
</evidence>
<dbReference type="Gene3D" id="3.40.605.10">
    <property type="entry name" value="Aldehyde Dehydrogenase, Chain A, domain 1"/>
    <property type="match status" value="1"/>
</dbReference>
<dbReference type="InterPro" id="IPR029510">
    <property type="entry name" value="Ald_DH_CS_GLU"/>
</dbReference>
<evidence type="ECO:0000256" key="2">
    <source>
        <dbReference type="PROSITE-ProRule" id="PRU10007"/>
    </source>
</evidence>
<dbReference type="InterPro" id="IPR016161">
    <property type="entry name" value="Ald_DH/histidinol_DH"/>
</dbReference>
<evidence type="ECO:0000256" key="3">
    <source>
        <dbReference type="RuleBase" id="RU003345"/>
    </source>
</evidence>
<dbReference type="InterPro" id="IPR016163">
    <property type="entry name" value="Ald_DH_C"/>
</dbReference>
<accession>A0ABW3H915</accession>
<keyword evidence="1 3" id="KW-0560">Oxidoreductase</keyword>
<dbReference type="Gene3D" id="3.40.309.10">
    <property type="entry name" value="Aldehyde Dehydrogenase, Chain A, domain 2"/>
    <property type="match status" value="1"/>
</dbReference>